<evidence type="ECO:0000256" key="1">
    <source>
        <dbReference type="SAM" id="MobiDB-lite"/>
    </source>
</evidence>
<dbReference type="InterPro" id="IPR004244">
    <property type="entry name" value="Transposase_22"/>
</dbReference>
<organism evidence="2 3">
    <name type="scientific">Pleurodeles waltl</name>
    <name type="common">Iberian ribbed newt</name>
    <dbReference type="NCBI Taxonomy" id="8319"/>
    <lineage>
        <taxon>Eukaryota</taxon>
        <taxon>Metazoa</taxon>
        <taxon>Chordata</taxon>
        <taxon>Craniata</taxon>
        <taxon>Vertebrata</taxon>
        <taxon>Euteleostomi</taxon>
        <taxon>Amphibia</taxon>
        <taxon>Batrachia</taxon>
        <taxon>Caudata</taxon>
        <taxon>Salamandroidea</taxon>
        <taxon>Salamandridae</taxon>
        <taxon>Pleurodelinae</taxon>
        <taxon>Pleurodeles</taxon>
    </lineage>
</organism>
<accession>A0AAV7R9T5</accession>
<dbReference type="Proteomes" id="UP001066276">
    <property type="component" value="Chromosome 5"/>
</dbReference>
<feature type="region of interest" description="Disordered" evidence="1">
    <location>
        <begin position="334"/>
        <end position="360"/>
    </location>
</feature>
<feature type="compositionally biased region" description="Basic and acidic residues" evidence="1">
    <location>
        <begin position="1"/>
        <end position="16"/>
    </location>
</feature>
<keyword evidence="3" id="KW-1185">Reference proteome</keyword>
<gene>
    <name evidence="2" type="ORF">NDU88_002066</name>
</gene>
<feature type="compositionally biased region" description="Polar residues" evidence="1">
    <location>
        <begin position="334"/>
        <end position="347"/>
    </location>
</feature>
<sequence>MSTHRPRDYVTSHQEAHTPTALSPPWSPTSGDAREQTFKKYLGKPARQLLFSEALRQNRAPPSTSQEHMTHQPSDMAEAPQGATMDRILQEISAVGRRLEGMDSRMISLTEETKSMRLDIAGFQSRVATLEQWVTVGEAQAKLTADRDQELLYLCCKVIDLEDRSRRDNVRFLGFPEEIEGADAQSFLKNILPQLTGLAFDPPLEFQRAHRLGHKPREGANHPRPIITCFLRHTQACQLLQKAQVQGPFRMNDLQLRMTADFSKETRDCRKAFLALRPHLQQLEIKFSLFEPARMWITKNNVSKDIYDPTDLSLYLDSISDRSMDMSNRTLPQAQITQARNTPSMETTPERLDHDPSEAETLKDSLRTVTTGAKYYTQWLNTPRGWAGTNPALP</sequence>
<proteinExistence type="predicted"/>
<name>A0AAV7R9T5_PLEWA</name>
<comment type="caution">
    <text evidence="2">The sequence shown here is derived from an EMBL/GenBank/DDBJ whole genome shotgun (WGS) entry which is preliminary data.</text>
</comment>
<reference evidence="2" key="1">
    <citation type="journal article" date="2022" name="bioRxiv">
        <title>Sequencing and chromosome-scale assembly of the giantPleurodeles waltlgenome.</title>
        <authorList>
            <person name="Brown T."/>
            <person name="Elewa A."/>
            <person name="Iarovenko S."/>
            <person name="Subramanian E."/>
            <person name="Araus A.J."/>
            <person name="Petzold A."/>
            <person name="Susuki M."/>
            <person name="Suzuki K.-i.T."/>
            <person name="Hayashi T."/>
            <person name="Toyoda A."/>
            <person name="Oliveira C."/>
            <person name="Osipova E."/>
            <person name="Leigh N.D."/>
            <person name="Simon A."/>
            <person name="Yun M.H."/>
        </authorList>
    </citation>
    <scope>NUCLEOTIDE SEQUENCE</scope>
    <source>
        <strain evidence="2">20211129_DDA</strain>
        <tissue evidence="2">Liver</tissue>
    </source>
</reference>
<evidence type="ECO:0000313" key="3">
    <source>
        <dbReference type="Proteomes" id="UP001066276"/>
    </source>
</evidence>
<dbReference type="Gene3D" id="3.30.70.1820">
    <property type="entry name" value="L1 transposable element, RRM domain"/>
    <property type="match status" value="1"/>
</dbReference>
<feature type="compositionally biased region" description="Basic and acidic residues" evidence="1">
    <location>
        <begin position="348"/>
        <end position="360"/>
    </location>
</feature>
<feature type="compositionally biased region" description="Polar residues" evidence="1">
    <location>
        <begin position="60"/>
        <end position="73"/>
    </location>
</feature>
<protein>
    <submittedName>
        <fullName evidence="2">Uncharacterized protein</fullName>
    </submittedName>
</protein>
<feature type="region of interest" description="Disordered" evidence="1">
    <location>
        <begin position="58"/>
        <end position="81"/>
    </location>
</feature>
<dbReference type="AlphaFoldDB" id="A0AAV7R9T5"/>
<evidence type="ECO:0000313" key="2">
    <source>
        <dbReference type="EMBL" id="KAJ1149251.1"/>
    </source>
</evidence>
<dbReference type="EMBL" id="JANPWB010000009">
    <property type="protein sequence ID" value="KAJ1149251.1"/>
    <property type="molecule type" value="Genomic_DNA"/>
</dbReference>
<feature type="region of interest" description="Disordered" evidence="1">
    <location>
        <begin position="1"/>
        <end position="36"/>
    </location>
</feature>
<dbReference type="PANTHER" id="PTHR11505">
    <property type="entry name" value="L1 TRANSPOSABLE ELEMENT-RELATED"/>
    <property type="match status" value="1"/>
</dbReference>